<dbReference type="Proteomes" id="UP000789901">
    <property type="component" value="Unassembled WGS sequence"/>
</dbReference>
<protein>
    <submittedName>
        <fullName evidence="2">6467_t:CDS:1</fullName>
    </submittedName>
</protein>
<sequence>NDQLQPTINETVLENESEDNYDYDEPKPRFPMGELKNLLTKIYSDCTLTKTEQQKILHVALKAISPAHTISRDKKGVFVDKLKDLGSITPETSFQKTALRKENIKLITKHLEPDLNLRKEIFNKATTTNHELDQCSDIWTTKTIQTKVQSFARPGNSMTKNTSFIRQPSYQEIFRKISMFFIGRIHSRQEEWEKMHSFGSKISKFIHKAQALQNGINSYSKLKGNDPVTSKSKNQTTKKRMLSSSTKEHNKSQKIGISNWEIVSYNECSTSCQTKNKRINKIEKQYDKNQGMECLFKNIRKSNRTTKMVGKTVEQLEWSILNNKHPISSNTSQI</sequence>
<feature type="non-terminal residue" evidence="2">
    <location>
        <position position="334"/>
    </location>
</feature>
<evidence type="ECO:0000256" key="1">
    <source>
        <dbReference type="SAM" id="MobiDB-lite"/>
    </source>
</evidence>
<reference evidence="2 3" key="1">
    <citation type="submission" date="2021-06" db="EMBL/GenBank/DDBJ databases">
        <authorList>
            <person name="Kallberg Y."/>
            <person name="Tangrot J."/>
            <person name="Rosling A."/>
        </authorList>
    </citation>
    <scope>NUCLEOTIDE SEQUENCE [LARGE SCALE GENOMIC DNA]</scope>
    <source>
        <strain evidence="2 3">120-4 pot B 10/14</strain>
    </source>
</reference>
<keyword evidence="3" id="KW-1185">Reference proteome</keyword>
<gene>
    <name evidence="2" type="ORF">GMARGA_LOCUS31112</name>
</gene>
<comment type="caution">
    <text evidence="2">The sequence shown here is derived from an EMBL/GenBank/DDBJ whole genome shotgun (WGS) entry which is preliminary data.</text>
</comment>
<evidence type="ECO:0000313" key="3">
    <source>
        <dbReference type="Proteomes" id="UP000789901"/>
    </source>
</evidence>
<feature type="non-terminal residue" evidence="2">
    <location>
        <position position="1"/>
    </location>
</feature>
<accession>A0ABN7WIQ7</accession>
<organism evidence="2 3">
    <name type="scientific">Gigaspora margarita</name>
    <dbReference type="NCBI Taxonomy" id="4874"/>
    <lineage>
        <taxon>Eukaryota</taxon>
        <taxon>Fungi</taxon>
        <taxon>Fungi incertae sedis</taxon>
        <taxon>Mucoromycota</taxon>
        <taxon>Glomeromycotina</taxon>
        <taxon>Glomeromycetes</taxon>
        <taxon>Diversisporales</taxon>
        <taxon>Gigasporaceae</taxon>
        <taxon>Gigaspora</taxon>
    </lineage>
</organism>
<feature type="region of interest" description="Disordered" evidence="1">
    <location>
        <begin position="220"/>
        <end position="250"/>
    </location>
</feature>
<evidence type="ECO:0000313" key="2">
    <source>
        <dbReference type="EMBL" id="CAG8832556.1"/>
    </source>
</evidence>
<name>A0ABN7WIQ7_GIGMA</name>
<dbReference type="EMBL" id="CAJVQB010045594">
    <property type="protein sequence ID" value="CAG8832556.1"/>
    <property type="molecule type" value="Genomic_DNA"/>
</dbReference>
<proteinExistence type="predicted"/>